<name>A0A1E5TJD0_9STAP</name>
<gene>
    <name evidence="3" type="ORF">ASS94_07135</name>
    <name evidence="2" type="ORF">M4L89_11795</name>
</gene>
<protein>
    <submittedName>
        <fullName evidence="2">ABC-2 transporter permease</fullName>
    </submittedName>
</protein>
<dbReference type="InterPro" id="IPR025699">
    <property type="entry name" value="ABC2_memb-like"/>
</dbReference>
<keyword evidence="1" id="KW-1133">Transmembrane helix</keyword>
<dbReference type="Proteomes" id="UP001152422">
    <property type="component" value="Unassembled WGS sequence"/>
</dbReference>
<organism evidence="2 5">
    <name type="scientific">Staphylococcus equorum</name>
    <dbReference type="NCBI Taxonomy" id="246432"/>
    <lineage>
        <taxon>Bacteria</taxon>
        <taxon>Bacillati</taxon>
        <taxon>Bacillota</taxon>
        <taxon>Bacilli</taxon>
        <taxon>Bacillales</taxon>
        <taxon>Staphylococcaceae</taxon>
        <taxon>Staphylococcus</taxon>
    </lineage>
</organism>
<keyword evidence="1" id="KW-0812">Transmembrane</keyword>
<dbReference type="Pfam" id="PF13346">
    <property type="entry name" value="ABC2_membrane_5"/>
    <property type="match status" value="1"/>
</dbReference>
<accession>A0A1E5TJD0</accession>
<evidence type="ECO:0000256" key="1">
    <source>
        <dbReference type="SAM" id="Phobius"/>
    </source>
</evidence>
<dbReference type="EMBL" id="LNPX01000029">
    <property type="protein sequence ID" value="OEK56304.1"/>
    <property type="molecule type" value="Genomic_DNA"/>
</dbReference>
<feature type="transmembrane region" description="Helical" evidence="1">
    <location>
        <begin position="186"/>
        <end position="206"/>
    </location>
</feature>
<feature type="transmembrane region" description="Helical" evidence="1">
    <location>
        <begin position="20"/>
        <end position="47"/>
    </location>
</feature>
<dbReference type="EMBL" id="JAMBQA010000007">
    <property type="protein sequence ID" value="MDG0846908.1"/>
    <property type="molecule type" value="Genomic_DNA"/>
</dbReference>
<evidence type="ECO:0000313" key="3">
    <source>
        <dbReference type="EMBL" id="OEK56304.1"/>
    </source>
</evidence>
<feature type="transmembrane region" description="Helical" evidence="1">
    <location>
        <begin position="108"/>
        <end position="129"/>
    </location>
</feature>
<reference evidence="3" key="2">
    <citation type="submission" date="2015-11" db="EMBL/GenBank/DDBJ databases">
        <authorList>
            <person name="Wolfe B.E."/>
        </authorList>
    </citation>
    <scope>NUCLEOTIDE SEQUENCE</scope>
    <source>
        <strain evidence="3">738_7</strain>
    </source>
</reference>
<evidence type="ECO:0000313" key="5">
    <source>
        <dbReference type="Proteomes" id="UP001152422"/>
    </source>
</evidence>
<feature type="transmembrane region" description="Helical" evidence="1">
    <location>
        <begin position="81"/>
        <end position="102"/>
    </location>
</feature>
<keyword evidence="5" id="KW-1185">Reference proteome</keyword>
<sequence length="211" mass="23253">MKGLTLSSYYSSKKSLFTYLIVGIVASILFTFMNPIMTCFLPMIFLISPVTDNIKHEKDSKWMYYVSTLPKGRSAYVNSYFIFYGVLILIGLIIGVIPLALITQNLNLTLVSMLIGIGGAGSYAIMFPLTFKFGPENSNVILITTSFIVIALFFLVFFGFIMPILASSGSIEGIANLTSNLLVVSTYALLGIILLIVSYISSIKIFNKQEL</sequence>
<reference evidence="2" key="3">
    <citation type="submission" date="2022-05" db="EMBL/GenBank/DDBJ databases">
        <title>Comparative genomics of Staphylococcus equorum isolates.</title>
        <authorList>
            <person name="Luelf R.H."/>
        </authorList>
    </citation>
    <scope>NUCLEOTIDE SEQUENCE</scope>
    <source>
        <strain evidence="2">TMW 2.2497</strain>
    </source>
</reference>
<feature type="transmembrane region" description="Helical" evidence="1">
    <location>
        <begin position="141"/>
        <end position="166"/>
    </location>
</feature>
<keyword evidence="1" id="KW-0472">Membrane</keyword>
<dbReference type="AlphaFoldDB" id="A0A1E5TJD0"/>
<dbReference type="Proteomes" id="UP000095464">
    <property type="component" value="Unassembled WGS sequence"/>
</dbReference>
<evidence type="ECO:0000313" key="4">
    <source>
        <dbReference type="Proteomes" id="UP000095464"/>
    </source>
</evidence>
<reference evidence="4" key="1">
    <citation type="submission" date="2015-11" db="EMBL/GenBank/DDBJ databases">
        <title>Genomic diversity of Staphylococcus saprophyticus strains from urinary tract infections, animal surfaces, and fermented foods.</title>
        <authorList>
            <person name="Wolfe B.E."/>
        </authorList>
    </citation>
    <scope>NUCLEOTIDE SEQUENCE [LARGE SCALE GENOMIC DNA]</scope>
    <source>
        <strain evidence="4">738_7</strain>
    </source>
</reference>
<dbReference type="KEGG" id="seqo:SE1039_25310"/>
<comment type="caution">
    <text evidence="2">The sequence shown here is derived from an EMBL/GenBank/DDBJ whole genome shotgun (WGS) entry which is preliminary data.</text>
</comment>
<evidence type="ECO:0000313" key="2">
    <source>
        <dbReference type="EMBL" id="MDG0846908.1"/>
    </source>
</evidence>
<dbReference type="RefSeq" id="WP_021339003.1">
    <property type="nucleotide sequence ID" value="NZ_CP013114.1"/>
</dbReference>
<proteinExistence type="predicted"/>